<name>A0ABY9LY97_9BURK</name>
<evidence type="ECO:0000256" key="1">
    <source>
        <dbReference type="ARBA" id="ARBA00006484"/>
    </source>
</evidence>
<sequence>MSIRFDERVAIVTGAGQGLGRSHALQLAARGCRVVVNDFGGAQAVVDEIVAAGGQAIANDANVCDGAQVDAMAAQAMDAWGRVDILINNAGILRDKTFAKMSAGDFNAVVDVHLLGSANCARAVWPIMREQRYGRILMTTSTSGMYGNFGQSNYGAAKAGVIGLMNVLHLEGQRNGIHVNALVPTAATRMTAEMFDAYALRALDPAYVTPAALFLVHEAAPSRTALLAGAGTYARLAIVESEGVYFPEGERTPESIAKHFDEIASLDNFIEPGEGLAHVARILKRAQEAA</sequence>
<dbReference type="PROSITE" id="PS00061">
    <property type="entry name" value="ADH_SHORT"/>
    <property type="match status" value="1"/>
</dbReference>
<dbReference type="SUPFAM" id="SSF51735">
    <property type="entry name" value="NAD(P)-binding Rossmann-fold domains"/>
    <property type="match status" value="1"/>
</dbReference>
<gene>
    <name evidence="5" type="ORF">RAS12_24525</name>
</gene>
<reference evidence="5 6" key="1">
    <citation type="submission" date="2023-08" db="EMBL/GenBank/DDBJ databases">
        <title>Achromobacter seleniivolatilans sp. nov., isolated from seleniferous soil.</title>
        <authorList>
            <person name="Zhang S."/>
            <person name="Li K."/>
            <person name="Peng J."/>
            <person name="Zhao Q."/>
            <person name="Wang H."/>
            <person name="Guo Y."/>
        </authorList>
    </citation>
    <scope>NUCLEOTIDE SEQUENCE [LARGE SCALE GENOMIC DNA]</scope>
    <source>
        <strain evidence="5 6">R39</strain>
    </source>
</reference>
<keyword evidence="2" id="KW-0560">Oxidoreductase</keyword>
<dbReference type="PRINTS" id="PR00081">
    <property type="entry name" value="GDHRDH"/>
</dbReference>
<proteinExistence type="inferred from homology"/>
<dbReference type="Gene3D" id="3.40.50.720">
    <property type="entry name" value="NAD(P)-binding Rossmann-like Domain"/>
    <property type="match status" value="1"/>
</dbReference>
<keyword evidence="6" id="KW-1185">Reference proteome</keyword>
<dbReference type="InterPro" id="IPR020904">
    <property type="entry name" value="Sc_DH/Rdtase_CS"/>
</dbReference>
<dbReference type="InterPro" id="IPR057326">
    <property type="entry name" value="KR_dom"/>
</dbReference>
<dbReference type="EMBL" id="CP132976">
    <property type="protein sequence ID" value="WMD19749.1"/>
    <property type="molecule type" value="Genomic_DNA"/>
</dbReference>
<accession>A0ABY9LY97</accession>
<dbReference type="Pfam" id="PF00106">
    <property type="entry name" value="adh_short"/>
    <property type="match status" value="1"/>
</dbReference>
<dbReference type="PANTHER" id="PTHR45024:SF2">
    <property type="entry name" value="SCP2 DOMAIN-CONTAINING PROTEIN"/>
    <property type="match status" value="1"/>
</dbReference>
<evidence type="ECO:0000259" key="4">
    <source>
        <dbReference type="SMART" id="SM00822"/>
    </source>
</evidence>
<dbReference type="InterPro" id="IPR051687">
    <property type="entry name" value="Peroxisomal_Beta-Oxidation"/>
</dbReference>
<evidence type="ECO:0000313" key="6">
    <source>
        <dbReference type="Proteomes" id="UP001234798"/>
    </source>
</evidence>
<protein>
    <submittedName>
        <fullName evidence="5">SDR family NAD(P)-dependent oxidoreductase</fullName>
    </submittedName>
</protein>
<evidence type="ECO:0000256" key="3">
    <source>
        <dbReference type="RuleBase" id="RU000363"/>
    </source>
</evidence>
<dbReference type="PANTHER" id="PTHR45024">
    <property type="entry name" value="DEHYDROGENASES, SHORT CHAIN"/>
    <property type="match status" value="1"/>
</dbReference>
<evidence type="ECO:0000256" key="2">
    <source>
        <dbReference type="ARBA" id="ARBA00023002"/>
    </source>
</evidence>
<dbReference type="InterPro" id="IPR002347">
    <property type="entry name" value="SDR_fam"/>
</dbReference>
<comment type="similarity">
    <text evidence="1 3">Belongs to the short-chain dehydrogenases/reductases (SDR) family.</text>
</comment>
<feature type="domain" description="Ketoreductase" evidence="4">
    <location>
        <begin position="8"/>
        <end position="185"/>
    </location>
</feature>
<dbReference type="SMART" id="SM00822">
    <property type="entry name" value="PKS_KR"/>
    <property type="match status" value="1"/>
</dbReference>
<evidence type="ECO:0000313" key="5">
    <source>
        <dbReference type="EMBL" id="WMD19749.1"/>
    </source>
</evidence>
<dbReference type="PRINTS" id="PR00080">
    <property type="entry name" value="SDRFAMILY"/>
</dbReference>
<dbReference type="InterPro" id="IPR036291">
    <property type="entry name" value="NAD(P)-bd_dom_sf"/>
</dbReference>
<dbReference type="RefSeq" id="WP_306942261.1">
    <property type="nucleotide sequence ID" value="NZ_CP132976.1"/>
</dbReference>
<organism evidence="5 6">
    <name type="scientific">Achromobacter seleniivolatilans</name>
    <dbReference type="NCBI Taxonomy" id="3047478"/>
    <lineage>
        <taxon>Bacteria</taxon>
        <taxon>Pseudomonadati</taxon>
        <taxon>Pseudomonadota</taxon>
        <taxon>Betaproteobacteria</taxon>
        <taxon>Burkholderiales</taxon>
        <taxon>Alcaligenaceae</taxon>
        <taxon>Achromobacter</taxon>
    </lineage>
</organism>
<dbReference type="Proteomes" id="UP001234798">
    <property type="component" value="Chromosome"/>
</dbReference>